<dbReference type="GO" id="GO:0005634">
    <property type="term" value="C:nucleus"/>
    <property type="evidence" value="ECO:0007669"/>
    <property type="project" value="UniProtKB-SubCell"/>
</dbReference>
<feature type="compositionally biased region" description="Polar residues" evidence="12">
    <location>
        <begin position="219"/>
        <end position="228"/>
    </location>
</feature>
<feature type="region of interest" description="Disordered" evidence="12">
    <location>
        <begin position="58"/>
        <end position="84"/>
    </location>
</feature>
<feature type="region of interest" description="Disordered" evidence="12">
    <location>
        <begin position="330"/>
        <end position="353"/>
    </location>
</feature>
<comment type="caution">
    <text evidence="14">The sequence shown here is derived from an EMBL/GenBank/DDBJ whole genome shotgun (WGS) entry which is preliminary data.</text>
</comment>
<name>A0ABD0KA28_9CAEN</name>
<feature type="region of interest" description="Disordered" evidence="12">
    <location>
        <begin position="1514"/>
        <end position="1554"/>
    </location>
</feature>
<feature type="region of interest" description="Disordered" evidence="12">
    <location>
        <begin position="192"/>
        <end position="297"/>
    </location>
</feature>
<dbReference type="PROSITE" id="PS00028">
    <property type="entry name" value="ZINC_FINGER_C2H2_1"/>
    <property type="match status" value="5"/>
</dbReference>
<dbReference type="InterPro" id="IPR045914">
    <property type="entry name" value="Zn532-like"/>
</dbReference>
<accession>A0ABD0KA28</accession>
<dbReference type="PANTHER" id="PTHR47222">
    <property type="entry name" value="ZINC FINGER PROTEIN 532-RELATED"/>
    <property type="match status" value="1"/>
</dbReference>
<evidence type="ECO:0000256" key="11">
    <source>
        <dbReference type="PROSITE-ProRule" id="PRU00042"/>
    </source>
</evidence>
<dbReference type="Pfam" id="PF16622">
    <property type="entry name" value="zf-C2H2_11"/>
    <property type="match status" value="1"/>
</dbReference>
<protein>
    <recommendedName>
        <fullName evidence="13">C2H2-type domain-containing protein</fullName>
    </recommendedName>
</protein>
<dbReference type="PROSITE" id="PS50157">
    <property type="entry name" value="ZINC_FINGER_C2H2_2"/>
    <property type="match status" value="5"/>
</dbReference>
<dbReference type="InterPro" id="IPR013087">
    <property type="entry name" value="Znf_C2H2_type"/>
</dbReference>
<feature type="domain" description="C2H2-type" evidence="13">
    <location>
        <begin position="1877"/>
        <end position="1899"/>
    </location>
</feature>
<feature type="compositionally biased region" description="Basic and acidic residues" evidence="12">
    <location>
        <begin position="75"/>
        <end position="84"/>
    </location>
</feature>
<dbReference type="GO" id="GO:0008270">
    <property type="term" value="F:zinc ion binding"/>
    <property type="evidence" value="ECO:0007669"/>
    <property type="project" value="UniProtKB-KW"/>
</dbReference>
<dbReference type="SMART" id="SM00355">
    <property type="entry name" value="ZnF_C2H2"/>
    <property type="match status" value="14"/>
</dbReference>
<gene>
    <name evidence="14" type="ORF">BaRGS_00024719</name>
</gene>
<dbReference type="InterPro" id="IPR036236">
    <property type="entry name" value="Znf_C2H2_sf"/>
</dbReference>
<feature type="domain" description="C2H2-type" evidence="13">
    <location>
        <begin position="1172"/>
        <end position="1197"/>
    </location>
</feature>
<evidence type="ECO:0000259" key="13">
    <source>
        <dbReference type="PROSITE" id="PS50157"/>
    </source>
</evidence>
<dbReference type="InterPro" id="IPR057356">
    <property type="entry name" value="Znf-C2H2_ZNF592"/>
</dbReference>
<feature type="region of interest" description="Disordered" evidence="12">
    <location>
        <begin position="530"/>
        <end position="589"/>
    </location>
</feature>
<feature type="domain" description="C2H2-type" evidence="13">
    <location>
        <begin position="1387"/>
        <end position="1409"/>
    </location>
</feature>
<reference evidence="14 15" key="1">
    <citation type="journal article" date="2023" name="Sci. Data">
        <title>Genome assembly of the Korean intertidal mud-creeper Batillaria attramentaria.</title>
        <authorList>
            <person name="Patra A.K."/>
            <person name="Ho P.T."/>
            <person name="Jun S."/>
            <person name="Lee S.J."/>
            <person name="Kim Y."/>
            <person name="Won Y.J."/>
        </authorList>
    </citation>
    <scope>NUCLEOTIDE SEQUENCE [LARGE SCALE GENOMIC DNA]</scope>
    <source>
        <strain evidence="14">Wonlab-2016</strain>
    </source>
</reference>
<keyword evidence="3" id="KW-0479">Metal-binding</keyword>
<feature type="region of interest" description="Disordered" evidence="12">
    <location>
        <begin position="924"/>
        <end position="966"/>
    </location>
</feature>
<keyword evidence="6" id="KW-0862">Zinc</keyword>
<feature type="compositionally biased region" description="Polar residues" evidence="12">
    <location>
        <begin position="752"/>
        <end position="761"/>
    </location>
</feature>
<evidence type="ECO:0000256" key="8">
    <source>
        <dbReference type="ARBA" id="ARBA00023125"/>
    </source>
</evidence>
<keyword evidence="7" id="KW-0805">Transcription regulation</keyword>
<evidence type="ECO:0000313" key="15">
    <source>
        <dbReference type="Proteomes" id="UP001519460"/>
    </source>
</evidence>
<dbReference type="Gene3D" id="3.30.160.60">
    <property type="entry name" value="Classic Zinc Finger"/>
    <property type="match status" value="3"/>
</dbReference>
<keyword evidence="8" id="KW-0238">DNA-binding</keyword>
<dbReference type="Proteomes" id="UP001519460">
    <property type="component" value="Unassembled WGS sequence"/>
</dbReference>
<feature type="compositionally biased region" description="Basic and acidic residues" evidence="12">
    <location>
        <begin position="548"/>
        <end position="573"/>
    </location>
</feature>
<comment type="subcellular location">
    <subcellularLocation>
        <location evidence="2">Nucleus</location>
    </subcellularLocation>
</comment>
<evidence type="ECO:0000256" key="10">
    <source>
        <dbReference type="ARBA" id="ARBA00023242"/>
    </source>
</evidence>
<feature type="region of interest" description="Disordered" evidence="12">
    <location>
        <begin position="643"/>
        <end position="676"/>
    </location>
</feature>
<feature type="region of interest" description="Disordered" evidence="12">
    <location>
        <begin position="1459"/>
        <end position="1482"/>
    </location>
</feature>
<feature type="compositionally biased region" description="Polar residues" evidence="12">
    <location>
        <begin position="924"/>
        <end position="941"/>
    </location>
</feature>
<feature type="compositionally biased region" description="Low complexity" evidence="12">
    <location>
        <begin position="952"/>
        <end position="965"/>
    </location>
</feature>
<dbReference type="InterPro" id="IPR041697">
    <property type="entry name" value="Znf-C2H2_11"/>
</dbReference>
<evidence type="ECO:0000256" key="12">
    <source>
        <dbReference type="SAM" id="MobiDB-lite"/>
    </source>
</evidence>
<dbReference type="PANTHER" id="PTHR47222:SF5">
    <property type="entry name" value="LOW QUALITY PROTEIN: ZINC FINGER PROTEIN 532-LIKE"/>
    <property type="match status" value="1"/>
</dbReference>
<feature type="compositionally biased region" description="Polar residues" evidence="12">
    <location>
        <begin position="726"/>
        <end position="735"/>
    </location>
</feature>
<feature type="region of interest" description="Disordered" evidence="12">
    <location>
        <begin position="1903"/>
        <end position="1935"/>
    </location>
</feature>
<feature type="compositionally biased region" description="Polar residues" evidence="12">
    <location>
        <begin position="579"/>
        <end position="588"/>
    </location>
</feature>
<evidence type="ECO:0000256" key="5">
    <source>
        <dbReference type="ARBA" id="ARBA00022771"/>
    </source>
</evidence>
<keyword evidence="15" id="KW-1185">Reference proteome</keyword>
<feature type="compositionally biased region" description="Basic and acidic residues" evidence="12">
    <location>
        <begin position="1920"/>
        <end position="1929"/>
    </location>
</feature>
<feature type="compositionally biased region" description="Low complexity" evidence="12">
    <location>
        <begin position="192"/>
        <end position="203"/>
    </location>
</feature>
<evidence type="ECO:0000256" key="1">
    <source>
        <dbReference type="ARBA" id="ARBA00003767"/>
    </source>
</evidence>
<evidence type="ECO:0000256" key="7">
    <source>
        <dbReference type="ARBA" id="ARBA00023015"/>
    </source>
</evidence>
<evidence type="ECO:0000256" key="3">
    <source>
        <dbReference type="ARBA" id="ARBA00022723"/>
    </source>
</evidence>
<feature type="region of interest" description="Disordered" evidence="12">
    <location>
        <begin position="1572"/>
        <end position="1601"/>
    </location>
</feature>
<dbReference type="GO" id="GO:0003677">
    <property type="term" value="F:DNA binding"/>
    <property type="evidence" value="ECO:0007669"/>
    <property type="project" value="UniProtKB-KW"/>
</dbReference>
<evidence type="ECO:0000256" key="2">
    <source>
        <dbReference type="ARBA" id="ARBA00004123"/>
    </source>
</evidence>
<dbReference type="Pfam" id="PF00096">
    <property type="entry name" value="zf-C2H2"/>
    <property type="match status" value="2"/>
</dbReference>
<feature type="compositionally biased region" description="Polar residues" evidence="12">
    <location>
        <begin position="1"/>
        <end position="18"/>
    </location>
</feature>
<feature type="region of interest" description="Disordered" evidence="12">
    <location>
        <begin position="724"/>
        <end position="761"/>
    </location>
</feature>
<organism evidence="14 15">
    <name type="scientific">Batillaria attramentaria</name>
    <dbReference type="NCBI Taxonomy" id="370345"/>
    <lineage>
        <taxon>Eukaryota</taxon>
        <taxon>Metazoa</taxon>
        <taxon>Spiralia</taxon>
        <taxon>Lophotrochozoa</taxon>
        <taxon>Mollusca</taxon>
        <taxon>Gastropoda</taxon>
        <taxon>Caenogastropoda</taxon>
        <taxon>Sorbeoconcha</taxon>
        <taxon>Cerithioidea</taxon>
        <taxon>Batillariidae</taxon>
        <taxon>Batillaria</taxon>
    </lineage>
</organism>
<evidence type="ECO:0000256" key="4">
    <source>
        <dbReference type="ARBA" id="ARBA00022737"/>
    </source>
</evidence>
<sequence>MAAHGCQSSDGHGLQQNPCPGDLGATAHGESVAEKTEYIEEASFSTLKSSSLFTHSCRSGDPSSTVSAEMQGETAGEKRVDSTNHGDVGVAHFDDSVRQSGQLGKDGMCADDQQECAHSATTVDGCDNCSEVTPSPSVAAESTSSSSVAVCSSSGSCVDVCSSGSSVAVCSSSGSCVDVCSSGSSVAVCSSGSSVSVSTSSGSLITQRSSSETDEVIHSGSSSQSQPGNYGHRLKQNGTSLNSDKRGEIVHIADGSTGIVTHSATGGISKPDAEGSSPTAERCDKRHLDETDQSDSDIISLSEEDISNEDTTGFIITNVCSLSDKYSVEKHGQSVNEPDTERGQGEAGDATASEEECAILGVSDCQGQRSSAGVSQTSEDRKGSVESCSVCSGSAVGSSGSHSQFLSQQSGEHVTILTKPQKRNEVVVLDFKDFKNKNATEFLLTGKKINDKLSTLTSSAKLLQAVSGLVAAEDSGSPSQPYSTCTVGVALNQREMGTSASRSAIDGNSSRSVVESECVASNKCVPCTSQGSAVPHTLASPGDPVVSGDREHPAVSGDREHPAGSGDREHPAETHFSPPAQSEHQMSPSVAPVNVVEKMTTANNNLPVSSSDLSATSELDKEIKTEPVDSGYGIGTMKYSATSREAAPVADRLNCASSETGPTEEGSEMSDALSREKKKGQLDAALKLLNIGTCTARSDSSTQASLDLGSTTTISRDTAGALGLLNQRNSDTPSSVKHPPSSRRKSAAPRSTKVSISTAASQSPQYVTAASSAASSIVLTIPTLVSKGIVCTKAASTPLSLSSVSTPSISSAGSVSKTGADSKELNDKMLTHLHGIQGKPGSQQVLKIPMADGSTHTVKVIFAPQAQLPPPVISSTIVSSSLSSVSSGSALSVSVAGVLSSSAPQALLVTSTKHDDVANVSKCVSNRKQTTAVRPKPNTSKPAAGERRRPIVPASASSVSAPPSSGKKLDVIEGKLSVGDMASLIQGQNQLPRYKPPSECPGFSAPPVFRCAECADSFSTVSGYSAHVKRMSMVIRYACMTCSTPLVFFNKCTFLAHLRLHASMEQLSGTVFNLKSYTMSVSSLPDALLPLTGEHHMDPIVANHRVPLDCTECSTTLPSTLELAKHFGCEVTNCQYEHSCPHCMMELPTDCSLKAHLRLHLDDHMISAQPPYVCPECGLCFPNQSSLYQHIFATCLHFNRFVPLHCKVCSYIALSRHVLQIHLQQRHNLQHELYRMVYYCPVCQGKFEDYSTTHTSTHLAEMSASPVFAFACTLCKQPFVAASRKDLISHLTSDHEAYRFKCAMCCLGFVSMSVLRVHVLSEHTLPNEQCQTCNFFIAWPEAVLPHVLWHIVKNVQENNTTGCSTDTVNVMDIQTLQLVKSKVREKLFCRLCGQMFVTAAFLQHHLKGHKFWNKTICCVCQRVDFHGRPQTESHQATCLMQWRVKHAVALKATGLLQLKAGRGGDGSTEEDEGPNTSCSTQEKSIKLGGSHQAGIPGNAVGTKRSLSSVLRLKGPPAKKAATSLLSNPSSSATPNANMRKTPPSRQSPPAANNHQSSLVLGHKKLCTRTAKSCDSAHASPSDDGSSDNETESEDNKFRKSHFPPFLQDHEAAEESVRLLYHPCHLCGLTYESKDTLMGHYASVHSGKKNVYFCMVCRKRGKEQSFSKMQLLVSHCVRKHRLSAQEAEGMAKNEAVQPKVQKTGEVGSHFDEELPHVYPMPVTTQPTGSPKPATPDTSPVKRLRVAGDVEQEFVCAKCIFSASNQEEFRSHITQHKVDNSVQCLECGLCFSVIPSLKKHLFMVHRIRQPQAYIKEHNITLQDLPNELVSHMNQFPPLGEQEFVININRAPVVNKEVPKSSKKELKVLIEETKRNASLLECTVCYREFEDEAQLKSHMRTHGMAFIRSRRTNARDSTGQREQPTEKEKNDPETICQT</sequence>
<feature type="domain" description="C2H2-type" evidence="13">
    <location>
        <begin position="1780"/>
        <end position="1808"/>
    </location>
</feature>
<feature type="compositionally biased region" description="Low complexity" evidence="12">
    <location>
        <begin position="1520"/>
        <end position="1536"/>
    </location>
</feature>
<proteinExistence type="predicted"/>
<keyword evidence="9" id="KW-0804">Transcription</keyword>
<keyword evidence="5 11" id="KW-0863">Zinc-finger</keyword>
<evidence type="ECO:0000256" key="6">
    <source>
        <dbReference type="ARBA" id="ARBA00022833"/>
    </source>
</evidence>
<evidence type="ECO:0000313" key="14">
    <source>
        <dbReference type="EMBL" id="KAK7483984.1"/>
    </source>
</evidence>
<feature type="region of interest" description="Disordered" evidence="12">
    <location>
        <begin position="1"/>
        <end position="27"/>
    </location>
</feature>
<feature type="compositionally biased region" description="Polar residues" evidence="12">
    <location>
        <begin position="602"/>
        <end position="617"/>
    </location>
</feature>
<feature type="domain" description="C2H2-type" evidence="13">
    <location>
        <begin position="1621"/>
        <end position="1649"/>
    </location>
</feature>
<keyword evidence="10" id="KW-0539">Nucleus</keyword>
<keyword evidence="4" id="KW-0677">Repeat</keyword>
<dbReference type="EMBL" id="JACVVK020000217">
    <property type="protein sequence ID" value="KAK7483984.1"/>
    <property type="molecule type" value="Genomic_DNA"/>
</dbReference>
<feature type="compositionally biased region" description="Basic and acidic residues" evidence="12">
    <location>
        <begin position="281"/>
        <end position="290"/>
    </location>
</feature>
<dbReference type="SUPFAM" id="SSF57667">
    <property type="entry name" value="beta-beta-alpha zinc fingers"/>
    <property type="match status" value="1"/>
</dbReference>
<evidence type="ECO:0000256" key="9">
    <source>
        <dbReference type="ARBA" id="ARBA00023163"/>
    </source>
</evidence>
<feature type="compositionally biased region" description="Polar residues" evidence="12">
    <location>
        <begin position="1543"/>
        <end position="1554"/>
    </location>
</feature>
<comment type="function">
    <text evidence="1">May be involved in transcriptional regulation.</text>
</comment>
<dbReference type="Pfam" id="PF25412">
    <property type="entry name" value="zf-C2H2_ZNF592"/>
    <property type="match status" value="1"/>
</dbReference>
<feature type="region of interest" description="Disordered" evidence="12">
    <location>
        <begin position="602"/>
        <end position="624"/>
    </location>
</feature>